<dbReference type="GO" id="GO:0016020">
    <property type="term" value="C:membrane"/>
    <property type="evidence" value="ECO:0007669"/>
    <property type="project" value="GOC"/>
</dbReference>
<dbReference type="AlphaFoldDB" id="A0A0K2ZG02"/>
<dbReference type="GO" id="GO:0003824">
    <property type="term" value="F:catalytic activity"/>
    <property type="evidence" value="ECO:0007669"/>
    <property type="project" value="InterPro"/>
</dbReference>
<dbReference type="InterPro" id="IPR051916">
    <property type="entry name" value="GPI-anchor_lipid_remodeler"/>
</dbReference>
<dbReference type="InterPro" id="IPR005135">
    <property type="entry name" value="Endo/exonuclease/phosphatase"/>
</dbReference>
<feature type="signal peptide" evidence="1">
    <location>
        <begin position="1"/>
        <end position="28"/>
    </location>
</feature>
<keyword evidence="1" id="KW-0732">Signal</keyword>
<dbReference type="SUPFAM" id="SSF56219">
    <property type="entry name" value="DNase I-like"/>
    <property type="match status" value="1"/>
</dbReference>
<evidence type="ECO:0000313" key="3">
    <source>
        <dbReference type="EMBL" id="CTP84543.1"/>
    </source>
</evidence>
<dbReference type="Gene3D" id="3.60.10.10">
    <property type="entry name" value="Endonuclease/exonuclease/phosphatase"/>
    <property type="match status" value="1"/>
</dbReference>
<gene>
    <name evidence="3" type="ORF">XTPLMG728_0589</name>
</gene>
<evidence type="ECO:0000259" key="2">
    <source>
        <dbReference type="Pfam" id="PF03372"/>
    </source>
</evidence>
<dbReference type="Pfam" id="PF03372">
    <property type="entry name" value="Exo_endo_phos"/>
    <property type="match status" value="1"/>
</dbReference>
<dbReference type="EMBL" id="CXOK01000017">
    <property type="protein sequence ID" value="CTP84543.1"/>
    <property type="molecule type" value="Genomic_DNA"/>
</dbReference>
<dbReference type="Proteomes" id="UP000041247">
    <property type="component" value="Unassembled WGS sequence"/>
</dbReference>
<sequence length="307" mass="33575">MQRMTRTTGTPRRRHRLGWLLLALVAHAGAQALPAGLPAPPPTPTATLSVVSLNLEQDRNDWPARRVRIVETLQRLQPDAIALQEVLQTTALPNQAQWLAAQLGYHCHFISADPPSRPQRRGNALLTRLPVLEEAETLLHPFEDYSVAGLVRVNLRGQPVNLYFTRLHAERDGGASRREQADDLMAWIDATAEGVPSLLAGGFFAAADAPELAPLAARFGDSDARLRGAGNDTPRDGLDPHLFALAAQADHVFFERDRFRPLRSTRLLPRTPGAARGADPRGLLVALQPLLDPLPIEALPLPPLPPR</sequence>
<reference evidence="3 4" key="1">
    <citation type="submission" date="2015-07" db="EMBL/GenBank/DDBJ databases">
        <authorList>
            <person name="Noorani M."/>
        </authorList>
    </citation>
    <scope>NUCLEOTIDE SEQUENCE [LARGE SCALE GENOMIC DNA]</scope>
    <source>
        <strain evidence="3">LMG728</strain>
    </source>
</reference>
<dbReference type="PANTHER" id="PTHR14859">
    <property type="entry name" value="CALCOFLUOR WHITE HYPERSENSITIVE PROTEIN PRECURSOR"/>
    <property type="match status" value="1"/>
</dbReference>
<accession>A0A0K2ZG02</accession>
<dbReference type="InterPro" id="IPR036691">
    <property type="entry name" value="Endo/exonu/phosph_ase_sf"/>
</dbReference>
<feature type="chain" id="PRO_5005492320" description="Endonuclease/exonuclease/phosphatase domain-containing protein" evidence="1">
    <location>
        <begin position="29"/>
        <end position="307"/>
    </location>
</feature>
<organism evidence="3 4">
    <name type="scientific">Xanthomonas graminis pv. poae</name>
    <dbReference type="NCBI Taxonomy" id="227946"/>
    <lineage>
        <taxon>Bacteria</taxon>
        <taxon>Pseudomonadati</taxon>
        <taxon>Pseudomonadota</taxon>
        <taxon>Gammaproteobacteria</taxon>
        <taxon>Lysobacterales</taxon>
        <taxon>Lysobacteraceae</taxon>
        <taxon>Xanthomonas</taxon>
        <taxon>Xanthomonas translucens group</taxon>
        <taxon>Xanthomonas graminis</taxon>
    </lineage>
</organism>
<evidence type="ECO:0000256" key="1">
    <source>
        <dbReference type="SAM" id="SignalP"/>
    </source>
</evidence>
<proteinExistence type="predicted"/>
<dbReference type="GO" id="GO:0006506">
    <property type="term" value="P:GPI anchor biosynthetic process"/>
    <property type="evidence" value="ECO:0007669"/>
    <property type="project" value="TreeGrafter"/>
</dbReference>
<feature type="domain" description="Endonuclease/exonuclease/phosphatase" evidence="2">
    <location>
        <begin position="52"/>
        <end position="264"/>
    </location>
</feature>
<name>A0A0K2ZG02_9XANT</name>
<dbReference type="PANTHER" id="PTHR14859:SF15">
    <property type="entry name" value="ENDONUCLEASE_EXONUCLEASE_PHOSPHATASE DOMAIN-CONTAINING PROTEIN"/>
    <property type="match status" value="1"/>
</dbReference>
<protein>
    <recommendedName>
        <fullName evidence="2">Endonuclease/exonuclease/phosphatase domain-containing protein</fullName>
    </recommendedName>
</protein>
<evidence type="ECO:0000313" key="4">
    <source>
        <dbReference type="Proteomes" id="UP000041247"/>
    </source>
</evidence>